<evidence type="ECO:0000256" key="5">
    <source>
        <dbReference type="ARBA" id="ARBA00038359"/>
    </source>
</evidence>
<evidence type="ECO:0000259" key="7">
    <source>
        <dbReference type="Pfam" id="PF20684"/>
    </source>
</evidence>
<evidence type="ECO:0000313" key="8">
    <source>
        <dbReference type="EMBL" id="KXJ87860.1"/>
    </source>
</evidence>
<dbReference type="InterPro" id="IPR052337">
    <property type="entry name" value="SAT4-like"/>
</dbReference>
<gene>
    <name evidence="8" type="ORF">Micbo1qcDRAFT_123999</name>
</gene>
<dbReference type="InterPro" id="IPR049326">
    <property type="entry name" value="Rhodopsin_dom_fungi"/>
</dbReference>
<dbReference type="GO" id="GO:0016020">
    <property type="term" value="C:membrane"/>
    <property type="evidence" value="ECO:0007669"/>
    <property type="project" value="UniProtKB-SubCell"/>
</dbReference>
<reference evidence="8 9" key="1">
    <citation type="submission" date="2016-02" db="EMBL/GenBank/DDBJ databases">
        <title>Draft genome sequence of Microdochium bolleyi, a fungal endophyte of beachgrass.</title>
        <authorList>
            <consortium name="DOE Joint Genome Institute"/>
            <person name="David A.S."/>
            <person name="May G."/>
            <person name="Haridas S."/>
            <person name="Lim J."/>
            <person name="Wang M."/>
            <person name="Labutti K."/>
            <person name="Lipzen A."/>
            <person name="Barry K."/>
            <person name="Grigoriev I.V."/>
        </authorList>
    </citation>
    <scope>NUCLEOTIDE SEQUENCE [LARGE SCALE GENOMIC DNA]</scope>
    <source>
        <strain evidence="8 9">J235TASD1</strain>
    </source>
</reference>
<feature type="transmembrane region" description="Helical" evidence="6">
    <location>
        <begin position="217"/>
        <end position="235"/>
    </location>
</feature>
<keyword evidence="3 6" id="KW-1133">Transmembrane helix</keyword>
<feature type="non-terminal residue" evidence="8">
    <location>
        <position position="1"/>
    </location>
</feature>
<dbReference type="InParanoid" id="A0A136ISE0"/>
<dbReference type="AlphaFoldDB" id="A0A136ISE0"/>
<evidence type="ECO:0000313" key="9">
    <source>
        <dbReference type="Proteomes" id="UP000070501"/>
    </source>
</evidence>
<evidence type="ECO:0000256" key="6">
    <source>
        <dbReference type="SAM" id="Phobius"/>
    </source>
</evidence>
<keyword evidence="4 6" id="KW-0472">Membrane</keyword>
<feature type="transmembrane region" description="Helical" evidence="6">
    <location>
        <begin position="20"/>
        <end position="44"/>
    </location>
</feature>
<dbReference type="Pfam" id="PF20684">
    <property type="entry name" value="Fung_rhodopsin"/>
    <property type="match status" value="1"/>
</dbReference>
<feature type="transmembrane region" description="Helical" evidence="6">
    <location>
        <begin position="56"/>
        <end position="82"/>
    </location>
</feature>
<proteinExistence type="inferred from homology"/>
<feature type="transmembrane region" description="Helical" evidence="6">
    <location>
        <begin position="102"/>
        <end position="124"/>
    </location>
</feature>
<dbReference type="EMBL" id="KQ964260">
    <property type="protein sequence ID" value="KXJ87860.1"/>
    <property type="molecule type" value="Genomic_DNA"/>
</dbReference>
<dbReference type="PANTHER" id="PTHR33048">
    <property type="entry name" value="PTH11-LIKE INTEGRAL MEMBRANE PROTEIN (AFU_ORTHOLOGUE AFUA_5G11245)"/>
    <property type="match status" value="1"/>
</dbReference>
<keyword evidence="9" id="KW-1185">Reference proteome</keyword>
<evidence type="ECO:0000256" key="4">
    <source>
        <dbReference type="ARBA" id="ARBA00023136"/>
    </source>
</evidence>
<comment type="similarity">
    <text evidence="5">Belongs to the SAT4 family.</text>
</comment>
<comment type="subcellular location">
    <subcellularLocation>
        <location evidence="1">Membrane</location>
        <topology evidence="1">Multi-pass membrane protein</topology>
    </subcellularLocation>
</comment>
<accession>A0A136ISE0</accession>
<feature type="domain" description="Rhodopsin" evidence="7">
    <location>
        <begin position="40"/>
        <end position="253"/>
    </location>
</feature>
<dbReference type="Proteomes" id="UP000070501">
    <property type="component" value="Unassembled WGS sequence"/>
</dbReference>
<keyword evidence="2 6" id="KW-0812">Transmembrane</keyword>
<evidence type="ECO:0000256" key="2">
    <source>
        <dbReference type="ARBA" id="ARBA00022692"/>
    </source>
</evidence>
<feature type="transmembrane region" description="Helical" evidence="6">
    <location>
        <begin position="136"/>
        <end position="158"/>
    </location>
</feature>
<dbReference type="PANTHER" id="PTHR33048:SF167">
    <property type="entry name" value="INTEGRAL MEMBRANE PROTEIN"/>
    <property type="match status" value="1"/>
</dbReference>
<protein>
    <recommendedName>
        <fullName evidence="7">Rhodopsin domain-containing protein</fullName>
    </recommendedName>
</protein>
<dbReference type="OrthoDB" id="5022096at2759"/>
<sequence>VTMSTTPASVDPARAAENNLGWILGLTGLFHATALLFIGLRVYTRLFQVRSFGLDDALIVVSALCACGGGMVTYIIASFYGLGRHTDTVPKTEYAIYLKMTFIQAVVSTIGGLAFLKLSIGAALMRLSNQKWYRRIIWGFIAFVIMYSIISWVEWFLVCNPLPGFWDKSIKAECIPQNIHKGFALFNTASNMLTDVAFATLPVPVIWQLQMKKKLRVYLIIILSLGYFAVLLGIVKTVCQNVFRGDPDQSFYNWIQFWGL</sequence>
<name>A0A136ISE0_9PEZI</name>
<organism evidence="8 9">
    <name type="scientific">Microdochium bolleyi</name>
    <dbReference type="NCBI Taxonomy" id="196109"/>
    <lineage>
        <taxon>Eukaryota</taxon>
        <taxon>Fungi</taxon>
        <taxon>Dikarya</taxon>
        <taxon>Ascomycota</taxon>
        <taxon>Pezizomycotina</taxon>
        <taxon>Sordariomycetes</taxon>
        <taxon>Xylariomycetidae</taxon>
        <taxon>Xylariales</taxon>
        <taxon>Microdochiaceae</taxon>
        <taxon>Microdochium</taxon>
    </lineage>
</organism>
<evidence type="ECO:0000256" key="3">
    <source>
        <dbReference type="ARBA" id="ARBA00022989"/>
    </source>
</evidence>
<evidence type="ECO:0000256" key="1">
    <source>
        <dbReference type="ARBA" id="ARBA00004141"/>
    </source>
</evidence>